<dbReference type="Gene3D" id="3.30.190.20">
    <property type="match status" value="1"/>
</dbReference>
<dbReference type="Proteomes" id="UP000054498">
    <property type="component" value="Unassembled WGS sequence"/>
</dbReference>
<proteinExistence type="predicted"/>
<dbReference type="InterPro" id="IPR023674">
    <property type="entry name" value="Ribosomal_uL1-like"/>
</dbReference>
<evidence type="ECO:0000313" key="1">
    <source>
        <dbReference type="EMBL" id="KIY95037.1"/>
    </source>
</evidence>
<sequence>MLVAWPHPGCQLGCWRSTCPSNKLTSPPPVVSCNEQPQEAVDSNKPSGAKGVYWKSLYVNTTMGPSLKVAVSQLQAVKSSRE</sequence>
<reference evidence="1 2" key="1">
    <citation type="journal article" date="2013" name="BMC Genomics">
        <title>Reconstruction of the lipid metabolism for the microalga Monoraphidium neglectum from its genome sequence reveals characteristics suitable for biofuel production.</title>
        <authorList>
            <person name="Bogen C."/>
            <person name="Al-Dilaimi A."/>
            <person name="Albersmeier A."/>
            <person name="Wichmann J."/>
            <person name="Grundmann M."/>
            <person name="Rupp O."/>
            <person name="Lauersen K.J."/>
            <person name="Blifernez-Klassen O."/>
            <person name="Kalinowski J."/>
            <person name="Goesmann A."/>
            <person name="Mussgnug J.H."/>
            <person name="Kruse O."/>
        </authorList>
    </citation>
    <scope>NUCLEOTIDE SEQUENCE [LARGE SCALE GENOMIC DNA]</scope>
    <source>
        <strain evidence="1 2">SAG 48.87</strain>
    </source>
</reference>
<dbReference type="KEGG" id="mng:MNEG_12923"/>
<accession>A0A0D2J558</accession>
<gene>
    <name evidence="1" type="ORF">MNEG_12923</name>
</gene>
<dbReference type="OrthoDB" id="1747252at2759"/>
<dbReference type="SUPFAM" id="SSF56808">
    <property type="entry name" value="Ribosomal protein L1"/>
    <property type="match status" value="1"/>
</dbReference>
<organism evidence="1 2">
    <name type="scientific">Monoraphidium neglectum</name>
    <dbReference type="NCBI Taxonomy" id="145388"/>
    <lineage>
        <taxon>Eukaryota</taxon>
        <taxon>Viridiplantae</taxon>
        <taxon>Chlorophyta</taxon>
        <taxon>core chlorophytes</taxon>
        <taxon>Chlorophyceae</taxon>
        <taxon>CS clade</taxon>
        <taxon>Sphaeropleales</taxon>
        <taxon>Selenastraceae</taxon>
        <taxon>Monoraphidium</taxon>
    </lineage>
</organism>
<protein>
    <submittedName>
        <fullName evidence="1">Uncharacterized protein</fullName>
    </submittedName>
</protein>
<evidence type="ECO:0000313" key="2">
    <source>
        <dbReference type="Proteomes" id="UP000054498"/>
    </source>
</evidence>
<name>A0A0D2J558_9CHLO</name>
<dbReference type="EMBL" id="KK103737">
    <property type="protein sequence ID" value="KIY95037.1"/>
    <property type="molecule type" value="Genomic_DNA"/>
</dbReference>
<dbReference type="AlphaFoldDB" id="A0A0D2J558"/>
<dbReference type="RefSeq" id="XP_013894057.1">
    <property type="nucleotide sequence ID" value="XM_014038603.1"/>
</dbReference>
<dbReference type="GeneID" id="25730334"/>
<keyword evidence="2" id="KW-1185">Reference proteome</keyword>